<keyword evidence="3" id="KW-1185">Reference proteome</keyword>
<dbReference type="Gene3D" id="3.30.70.270">
    <property type="match status" value="1"/>
</dbReference>
<feature type="domain" description="Reverse transcriptase" evidence="1">
    <location>
        <begin position="1"/>
        <end position="109"/>
    </location>
</feature>
<dbReference type="EMBL" id="JAACXV010013756">
    <property type="protein sequence ID" value="KAF7272498.1"/>
    <property type="molecule type" value="Genomic_DNA"/>
</dbReference>
<sequence>MWGKAGVPISPMLFSFVINGIFRGIPEEIGIKVDIWPLTVLAFADDLIMMAYSRVGLQTQLDRIRDYLQSVGLSVNALKSQTIAIKALGHQKKIVVDPSGSFKLLGYAIPALKRSDEFRYLGIPFKAAGGLNNNGRSIVREKLGKLTALPLKPQQWHWILQMSLYHHSII</sequence>
<dbReference type="InterPro" id="IPR043502">
    <property type="entry name" value="DNA/RNA_pol_sf"/>
</dbReference>
<dbReference type="InterPro" id="IPR043128">
    <property type="entry name" value="Rev_trsase/Diguanyl_cyclase"/>
</dbReference>
<gene>
    <name evidence="2" type="ORF">GWI33_014716</name>
</gene>
<proteinExistence type="predicted"/>
<protein>
    <recommendedName>
        <fullName evidence="1">Reverse transcriptase domain-containing protein</fullName>
    </recommendedName>
</protein>
<dbReference type="PROSITE" id="PS50878">
    <property type="entry name" value="RT_POL"/>
    <property type="match status" value="1"/>
</dbReference>
<organism evidence="2 3">
    <name type="scientific">Rhynchophorus ferrugineus</name>
    <name type="common">Red palm weevil</name>
    <name type="synonym">Curculio ferrugineus</name>
    <dbReference type="NCBI Taxonomy" id="354439"/>
    <lineage>
        <taxon>Eukaryota</taxon>
        <taxon>Metazoa</taxon>
        <taxon>Ecdysozoa</taxon>
        <taxon>Arthropoda</taxon>
        <taxon>Hexapoda</taxon>
        <taxon>Insecta</taxon>
        <taxon>Pterygota</taxon>
        <taxon>Neoptera</taxon>
        <taxon>Endopterygota</taxon>
        <taxon>Coleoptera</taxon>
        <taxon>Polyphaga</taxon>
        <taxon>Cucujiformia</taxon>
        <taxon>Curculionidae</taxon>
        <taxon>Dryophthorinae</taxon>
        <taxon>Rhynchophorus</taxon>
    </lineage>
</organism>
<evidence type="ECO:0000313" key="3">
    <source>
        <dbReference type="Proteomes" id="UP000625711"/>
    </source>
</evidence>
<dbReference type="PANTHER" id="PTHR47027">
    <property type="entry name" value="REVERSE TRANSCRIPTASE DOMAIN-CONTAINING PROTEIN"/>
    <property type="match status" value="1"/>
</dbReference>
<accession>A0A834I6J0</accession>
<dbReference type="InterPro" id="IPR000477">
    <property type="entry name" value="RT_dom"/>
</dbReference>
<reference evidence="2" key="1">
    <citation type="submission" date="2020-08" db="EMBL/GenBank/DDBJ databases">
        <title>Genome sequencing and assembly of the red palm weevil Rhynchophorus ferrugineus.</title>
        <authorList>
            <person name="Dias G.B."/>
            <person name="Bergman C.M."/>
            <person name="Manee M."/>
        </authorList>
    </citation>
    <scope>NUCLEOTIDE SEQUENCE</scope>
    <source>
        <strain evidence="2">AA-2017</strain>
        <tissue evidence="2">Whole larva</tissue>
    </source>
</reference>
<name>A0A834I6J0_RHYFE</name>
<dbReference type="Proteomes" id="UP000625711">
    <property type="component" value="Unassembled WGS sequence"/>
</dbReference>
<dbReference type="AlphaFoldDB" id="A0A834I6J0"/>
<evidence type="ECO:0000259" key="1">
    <source>
        <dbReference type="PROSITE" id="PS50878"/>
    </source>
</evidence>
<dbReference type="Pfam" id="PF00078">
    <property type="entry name" value="RVT_1"/>
    <property type="match status" value="1"/>
</dbReference>
<evidence type="ECO:0000313" key="2">
    <source>
        <dbReference type="EMBL" id="KAF7272498.1"/>
    </source>
</evidence>
<dbReference type="OrthoDB" id="6783391at2759"/>
<dbReference type="PANTHER" id="PTHR47027:SF20">
    <property type="entry name" value="REVERSE TRANSCRIPTASE-LIKE PROTEIN WITH RNA-DIRECTED DNA POLYMERASE DOMAIN"/>
    <property type="match status" value="1"/>
</dbReference>
<dbReference type="SUPFAM" id="SSF56672">
    <property type="entry name" value="DNA/RNA polymerases"/>
    <property type="match status" value="1"/>
</dbReference>
<comment type="caution">
    <text evidence="2">The sequence shown here is derived from an EMBL/GenBank/DDBJ whole genome shotgun (WGS) entry which is preliminary data.</text>
</comment>
<dbReference type="GO" id="GO:0071897">
    <property type="term" value="P:DNA biosynthetic process"/>
    <property type="evidence" value="ECO:0007669"/>
    <property type="project" value="UniProtKB-ARBA"/>
</dbReference>